<name>A0A1F6PG82_9BACT</name>
<dbReference type="STRING" id="1798709.A2538_03350"/>
<evidence type="ECO:0000256" key="1">
    <source>
        <dbReference type="SAM" id="MobiDB-lite"/>
    </source>
</evidence>
<feature type="region of interest" description="Disordered" evidence="1">
    <location>
        <begin position="609"/>
        <end position="629"/>
    </location>
</feature>
<sequence>MSSDKIGPPGFEMATVGKSEPTPPTPERDHSLLAEKYRNLQAVGQIFVGAVAYQVLIDPDCDTYSFSHTDRTMRVSPQLIEKHGLNDLEQLYIYCHELAHLSQLTDDPDSYVESFEVAKTKAKKYASVSETGEELIETKNQQIAQQMWDRFFNIFLDVHANARVKARMPVFQQRDQNGRLVEEKLYTKSFSVGAEQAWSDQFLNLALFGQMVPTGDIGQLHPEVATVFNTPIAYLGRKFANLGVFIRECLADPNLNVAHFFARLRRVVEPVFEKLLDADIEAGRINAKSANKNRIGVGAPIDQGSARKIAGEIKKARQSRAQRASDAILEKFKQAGLADGFNERDILRQIEIMKATDEVFRSMVSIWESFIKLIANIKYVEQGGHRSGKNFSVVDFIRQLPDFLTNPDALRVFTREYASEERPDFRPKKISLYLITDLSSSMDSNKKRAVQEAGYAFIKSLIQYRRNLMIDLPENNNQFPLAINVRAIGFGSSAVDLLPPTATELENGQIADGSDLDKRLWKMIKDINDIGLGGTDDSLPLEIVCQDVQKPDCVARLEQGDELVVVLEITDGDTINPDASQGLVDKLNGLKNVYAHAIKIEGPIYAEDRPVRLPSDSQAGDDGEDRAMPSAVADTGKFEQVWGKNGAPLTDLLALKKVALKILAQAITDHQEVQ</sequence>
<dbReference type="SUPFAM" id="SSF53300">
    <property type="entry name" value="vWA-like"/>
    <property type="match status" value="1"/>
</dbReference>
<evidence type="ECO:0008006" key="4">
    <source>
        <dbReference type="Google" id="ProtNLM"/>
    </source>
</evidence>
<gene>
    <name evidence="2" type="ORF">A2538_03350</name>
</gene>
<evidence type="ECO:0000313" key="3">
    <source>
        <dbReference type="Proteomes" id="UP000178254"/>
    </source>
</evidence>
<comment type="caution">
    <text evidence="2">The sequence shown here is derived from an EMBL/GenBank/DDBJ whole genome shotgun (WGS) entry which is preliminary data.</text>
</comment>
<protein>
    <recommendedName>
        <fullName evidence="4">VWFA domain-containing protein</fullName>
    </recommendedName>
</protein>
<reference evidence="2 3" key="1">
    <citation type="journal article" date="2016" name="Nat. Commun.">
        <title>Thousands of microbial genomes shed light on interconnected biogeochemical processes in an aquifer system.</title>
        <authorList>
            <person name="Anantharaman K."/>
            <person name="Brown C.T."/>
            <person name="Hug L.A."/>
            <person name="Sharon I."/>
            <person name="Castelle C.J."/>
            <person name="Probst A.J."/>
            <person name="Thomas B.C."/>
            <person name="Singh A."/>
            <person name="Wilkins M.J."/>
            <person name="Karaoz U."/>
            <person name="Brodie E.L."/>
            <person name="Williams K.H."/>
            <person name="Hubbard S.S."/>
            <person name="Banfield J.F."/>
        </authorList>
    </citation>
    <scope>NUCLEOTIDE SEQUENCE [LARGE SCALE GENOMIC DNA]</scope>
</reference>
<dbReference type="EMBL" id="MFRE01000002">
    <property type="protein sequence ID" value="OGH95182.1"/>
    <property type="molecule type" value="Genomic_DNA"/>
</dbReference>
<organism evidence="2 3">
    <name type="scientific">Candidatus Magasanikbacteria bacterium RIFOXYD2_FULL_41_14</name>
    <dbReference type="NCBI Taxonomy" id="1798709"/>
    <lineage>
        <taxon>Bacteria</taxon>
        <taxon>Candidatus Magasanikiibacteriota</taxon>
    </lineage>
</organism>
<proteinExistence type="predicted"/>
<dbReference type="AlphaFoldDB" id="A0A1F6PG82"/>
<dbReference type="Proteomes" id="UP000178254">
    <property type="component" value="Unassembled WGS sequence"/>
</dbReference>
<accession>A0A1F6PG82</accession>
<feature type="region of interest" description="Disordered" evidence="1">
    <location>
        <begin position="1"/>
        <end position="29"/>
    </location>
</feature>
<dbReference type="InterPro" id="IPR036465">
    <property type="entry name" value="vWFA_dom_sf"/>
</dbReference>
<evidence type="ECO:0000313" key="2">
    <source>
        <dbReference type="EMBL" id="OGH95182.1"/>
    </source>
</evidence>